<gene>
    <name evidence="1" type="ORF">HMPREF0022_02338</name>
</gene>
<evidence type="ECO:0000313" key="2">
    <source>
        <dbReference type="Proteomes" id="UP000003204"/>
    </source>
</evidence>
<dbReference type="EMBL" id="ACYS02000114">
    <property type="protein sequence ID" value="EGJ67901.1"/>
    <property type="molecule type" value="Genomic_DNA"/>
</dbReference>
<evidence type="ECO:0000313" key="1">
    <source>
        <dbReference type="EMBL" id="EGJ67901.1"/>
    </source>
</evidence>
<name>A0A828SMR7_ACIBA</name>
<protein>
    <submittedName>
        <fullName evidence="1">Uncharacterized protein</fullName>
    </submittedName>
</protein>
<dbReference type="AlphaFoldDB" id="A0A828SMR7"/>
<sequence>MTMNNLEYEAVIECEKIKGKAAIAVAILSNCGGHGVMDLSELSRDNLLKYIKEVQATLDE</sequence>
<comment type="caution">
    <text evidence="1">The sequence shown here is derived from an EMBL/GenBank/DDBJ whole genome shotgun (WGS) entry which is preliminary data.</text>
</comment>
<proteinExistence type="predicted"/>
<reference evidence="1 2" key="1">
    <citation type="submission" date="2011-04" db="EMBL/GenBank/DDBJ databases">
        <authorList>
            <person name="Weinstock G."/>
            <person name="Sodergren E."/>
            <person name="Clifton S."/>
            <person name="Fulton L."/>
            <person name="Fulton B."/>
            <person name="Courtney L."/>
            <person name="Fronick C."/>
            <person name="Harrison M."/>
            <person name="Strong C."/>
            <person name="Farmer C."/>
            <person name="Delahaunty K."/>
            <person name="Markovic C."/>
            <person name="Hall O."/>
            <person name="Minx P."/>
            <person name="Tomlinson C."/>
            <person name="Mitreva M."/>
            <person name="Hou S."/>
            <person name="Chen J."/>
            <person name="Wollam A."/>
            <person name="Pepin K.H."/>
            <person name="Johnson M."/>
            <person name="Bhonagiri V."/>
            <person name="Zhang X."/>
            <person name="Suruliraj S."/>
            <person name="Warren W."/>
            <person name="Chinwalla A."/>
            <person name="Mardis E.R."/>
            <person name="Wilson R.K."/>
        </authorList>
    </citation>
    <scope>NUCLEOTIDE SEQUENCE [LARGE SCALE GENOMIC DNA]</scope>
    <source>
        <strain evidence="1 2">6014059</strain>
    </source>
</reference>
<accession>A0A828SMR7</accession>
<dbReference type="Proteomes" id="UP000003204">
    <property type="component" value="Unassembled WGS sequence"/>
</dbReference>
<organism evidence="1 2">
    <name type="scientific">Acinetobacter baumannii 6014059</name>
    <dbReference type="NCBI Taxonomy" id="525242"/>
    <lineage>
        <taxon>Bacteria</taxon>
        <taxon>Pseudomonadati</taxon>
        <taxon>Pseudomonadota</taxon>
        <taxon>Gammaproteobacteria</taxon>
        <taxon>Moraxellales</taxon>
        <taxon>Moraxellaceae</taxon>
        <taxon>Acinetobacter</taxon>
        <taxon>Acinetobacter calcoaceticus/baumannii complex</taxon>
    </lineage>
</organism>